<dbReference type="AlphaFoldDB" id="A0A4Z2G8X5"/>
<evidence type="ECO:0000313" key="2">
    <source>
        <dbReference type="Proteomes" id="UP000314294"/>
    </source>
</evidence>
<reference evidence="1 2" key="1">
    <citation type="submission" date="2019-03" db="EMBL/GenBank/DDBJ databases">
        <title>First draft genome of Liparis tanakae, snailfish: a comprehensive survey of snailfish specific genes.</title>
        <authorList>
            <person name="Kim W."/>
            <person name="Song I."/>
            <person name="Jeong J.-H."/>
            <person name="Kim D."/>
            <person name="Kim S."/>
            <person name="Ryu S."/>
            <person name="Song J.Y."/>
            <person name="Lee S.K."/>
        </authorList>
    </citation>
    <scope>NUCLEOTIDE SEQUENCE [LARGE SCALE GENOMIC DNA]</scope>
    <source>
        <tissue evidence="1">Muscle</tissue>
    </source>
</reference>
<evidence type="ECO:0000313" key="1">
    <source>
        <dbReference type="EMBL" id="TNN49620.1"/>
    </source>
</evidence>
<name>A0A4Z2G8X5_9TELE</name>
<keyword evidence="2" id="KW-1185">Reference proteome</keyword>
<accession>A0A4Z2G8X5</accession>
<gene>
    <name evidence="1" type="ORF">EYF80_040178</name>
</gene>
<sequence length="132" mass="14689">MKNRDRSPACAEPGSTATAICARNTCRIAAGEFLLPAQESVEWWSAAMPENSEGSSVPFFTFTSSFSRAAAPCWPPFTLFHFILRFWNHTFTCDDRVLWRGSICRSPSTRLPPDPTAPGRIYVSRIDDQAVA</sequence>
<proteinExistence type="predicted"/>
<dbReference type="Proteomes" id="UP000314294">
    <property type="component" value="Unassembled WGS sequence"/>
</dbReference>
<organism evidence="1 2">
    <name type="scientific">Liparis tanakae</name>
    <name type="common">Tanaka's snailfish</name>
    <dbReference type="NCBI Taxonomy" id="230148"/>
    <lineage>
        <taxon>Eukaryota</taxon>
        <taxon>Metazoa</taxon>
        <taxon>Chordata</taxon>
        <taxon>Craniata</taxon>
        <taxon>Vertebrata</taxon>
        <taxon>Euteleostomi</taxon>
        <taxon>Actinopterygii</taxon>
        <taxon>Neopterygii</taxon>
        <taxon>Teleostei</taxon>
        <taxon>Neoteleostei</taxon>
        <taxon>Acanthomorphata</taxon>
        <taxon>Eupercaria</taxon>
        <taxon>Perciformes</taxon>
        <taxon>Cottioidei</taxon>
        <taxon>Cottales</taxon>
        <taxon>Liparidae</taxon>
        <taxon>Liparis</taxon>
    </lineage>
</organism>
<dbReference type="EMBL" id="SRLO01000648">
    <property type="protein sequence ID" value="TNN49620.1"/>
    <property type="molecule type" value="Genomic_DNA"/>
</dbReference>
<comment type="caution">
    <text evidence="1">The sequence shown here is derived from an EMBL/GenBank/DDBJ whole genome shotgun (WGS) entry which is preliminary data.</text>
</comment>
<protein>
    <submittedName>
        <fullName evidence="1">Uncharacterized protein</fullName>
    </submittedName>
</protein>